<evidence type="ECO:0000259" key="2">
    <source>
        <dbReference type="PROSITE" id="PS50181"/>
    </source>
</evidence>
<reference evidence="3" key="1">
    <citation type="submission" date="2020-03" db="EMBL/GenBank/DDBJ databases">
        <title>A high-quality chromosome-level genome assembly of a woody plant with both climbing and erect habits, Rhamnella rubrinervis.</title>
        <authorList>
            <person name="Lu Z."/>
            <person name="Yang Y."/>
            <person name="Zhu X."/>
            <person name="Sun Y."/>
        </authorList>
    </citation>
    <scope>NUCLEOTIDE SEQUENCE</scope>
    <source>
        <strain evidence="3">BYM</strain>
        <tissue evidence="3">Leaf</tissue>
    </source>
</reference>
<dbReference type="AlphaFoldDB" id="A0A8K0GPF2"/>
<dbReference type="Gene3D" id="1.20.1280.50">
    <property type="match status" value="1"/>
</dbReference>
<comment type="caution">
    <text evidence="3">The sequence shown here is derived from an EMBL/GenBank/DDBJ whole genome shotgun (WGS) entry which is preliminary data.</text>
</comment>
<feature type="region of interest" description="Disordered" evidence="1">
    <location>
        <begin position="1"/>
        <end position="23"/>
    </location>
</feature>
<dbReference type="InterPro" id="IPR050942">
    <property type="entry name" value="F-box_BR-signaling"/>
</dbReference>
<dbReference type="InterPro" id="IPR036047">
    <property type="entry name" value="F-box-like_dom_sf"/>
</dbReference>
<dbReference type="Pfam" id="PF12937">
    <property type="entry name" value="F-box-like"/>
    <property type="match status" value="1"/>
</dbReference>
<proteinExistence type="predicted"/>
<feature type="compositionally biased region" description="Basic residues" evidence="1">
    <location>
        <begin position="1"/>
        <end position="15"/>
    </location>
</feature>
<dbReference type="SUPFAM" id="SSF81383">
    <property type="entry name" value="F-box domain"/>
    <property type="match status" value="1"/>
</dbReference>
<accession>A0A8K0GPF2</accession>
<keyword evidence="4" id="KW-1185">Reference proteome</keyword>
<dbReference type="Pfam" id="PF03478">
    <property type="entry name" value="Beta-prop_KIB1-4"/>
    <property type="match status" value="1"/>
</dbReference>
<dbReference type="InterPro" id="IPR001810">
    <property type="entry name" value="F-box_dom"/>
</dbReference>
<evidence type="ECO:0000256" key="1">
    <source>
        <dbReference type="SAM" id="MobiDB-lite"/>
    </source>
</evidence>
<dbReference type="EMBL" id="VOIH02000012">
    <property type="protein sequence ID" value="KAF3431923.1"/>
    <property type="molecule type" value="Genomic_DNA"/>
</dbReference>
<evidence type="ECO:0000313" key="3">
    <source>
        <dbReference type="EMBL" id="KAF3431923.1"/>
    </source>
</evidence>
<dbReference type="PANTHER" id="PTHR44259">
    <property type="entry name" value="OS07G0183000 PROTEIN-RELATED"/>
    <property type="match status" value="1"/>
</dbReference>
<dbReference type="SMART" id="SM00256">
    <property type="entry name" value="FBOX"/>
    <property type="match status" value="1"/>
</dbReference>
<dbReference type="PANTHER" id="PTHR44259:SF114">
    <property type="entry name" value="OS06G0707300 PROTEIN"/>
    <property type="match status" value="1"/>
</dbReference>
<sequence>MTPRRKGNRRWKKQKQLNEGNDGEEVSADWAELPHVILQVIFEQLPLLDCISVSDVCKSWRGVFAQETSCWGSLGFPSLLVSGQKNRKMRTCISMIEKRAWEMELPEARGKYCWGSFQDWLILVSEIRCFSLDISLLNPFTKRKIDLPVTWNFYHKMVLSGIPSMQKFVCMLVHGQCGELAFWVPGAQSWHPYKLVDEPFEDAVFCNGSFYLLSKDYNIWQIDATTVLAAISGDDSSTVVPPSEIKRQFHEINMLQTHTNGGVLRYLVESCSNILLVCRFFSTKPTAALETENFEVHMLDIDQMSWKKVDNLGDRVLFLGKCCARSFSSRELGVNISNCIYFSNDHPSPWWNEWDSTHLIGLSSRLGLNNTDRKDWGVFTLDNGKNGNFCFRGNRDNWPPIWFTAPIWWYCRKFALN</sequence>
<dbReference type="Proteomes" id="UP000796880">
    <property type="component" value="Unassembled WGS sequence"/>
</dbReference>
<feature type="domain" description="F-box" evidence="2">
    <location>
        <begin position="27"/>
        <end position="74"/>
    </location>
</feature>
<name>A0A8K0GPF2_9ROSA</name>
<dbReference type="PROSITE" id="PS50181">
    <property type="entry name" value="FBOX"/>
    <property type="match status" value="1"/>
</dbReference>
<dbReference type="InterPro" id="IPR005174">
    <property type="entry name" value="KIB1-4_b-propeller"/>
</dbReference>
<protein>
    <recommendedName>
        <fullName evidence="2">F-box domain-containing protein</fullName>
    </recommendedName>
</protein>
<evidence type="ECO:0000313" key="4">
    <source>
        <dbReference type="Proteomes" id="UP000796880"/>
    </source>
</evidence>
<dbReference type="OrthoDB" id="642536at2759"/>
<gene>
    <name evidence="3" type="ORF">FNV43_RR26659</name>
</gene>
<organism evidence="3 4">
    <name type="scientific">Rhamnella rubrinervis</name>
    <dbReference type="NCBI Taxonomy" id="2594499"/>
    <lineage>
        <taxon>Eukaryota</taxon>
        <taxon>Viridiplantae</taxon>
        <taxon>Streptophyta</taxon>
        <taxon>Embryophyta</taxon>
        <taxon>Tracheophyta</taxon>
        <taxon>Spermatophyta</taxon>
        <taxon>Magnoliopsida</taxon>
        <taxon>eudicotyledons</taxon>
        <taxon>Gunneridae</taxon>
        <taxon>Pentapetalae</taxon>
        <taxon>rosids</taxon>
        <taxon>fabids</taxon>
        <taxon>Rosales</taxon>
        <taxon>Rhamnaceae</taxon>
        <taxon>rhamnoid group</taxon>
        <taxon>Rhamneae</taxon>
        <taxon>Rhamnella</taxon>
    </lineage>
</organism>